<evidence type="ECO:0000313" key="2">
    <source>
        <dbReference type="EMBL" id="CAL4072139.1"/>
    </source>
</evidence>
<proteinExistence type="predicted"/>
<feature type="region of interest" description="Disordered" evidence="1">
    <location>
        <begin position="1"/>
        <end position="67"/>
    </location>
</feature>
<feature type="compositionally biased region" description="Low complexity" evidence="1">
    <location>
        <begin position="21"/>
        <end position="39"/>
    </location>
</feature>
<dbReference type="Proteomes" id="UP001497623">
    <property type="component" value="Unassembled WGS sequence"/>
</dbReference>
<organism evidence="2 3">
    <name type="scientific">Meganyctiphanes norvegica</name>
    <name type="common">Northern krill</name>
    <name type="synonym">Thysanopoda norvegica</name>
    <dbReference type="NCBI Taxonomy" id="48144"/>
    <lineage>
        <taxon>Eukaryota</taxon>
        <taxon>Metazoa</taxon>
        <taxon>Ecdysozoa</taxon>
        <taxon>Arthropoda</taxon>
        <taxon>Crustacea</taxon>
        <taxon>Multicrustacea</taxon>
        <taxon>Malacostraca</taxon>
        <taxon>Eumalacostraca</taxon>
        <taxon>Eucarida</taxon>
        <taxon>Euphausiacea</taxon>
        <taxon>Euphausiidae</taxon>
        <taxon>Meganyctiphanes</taxon>
    </lineage>
</organism>
<feature type="region of interest" description="Disordered" evidence="1">
    <location>
        <begin position="417"/>
        <end position="516"/>
    </location>
</feature>
<reference evidence="2 3" key="1">
    <citation type="submission" date="2024-05" db="EMBL/GenBank/DDBJ databases">
        <authorList>
            <person name="Wallberg A."/>
        </authorList>
    </citation>
    <scope>NUCLEOTIDE SEQUENCE [LARGE SCALE GENOMIC DNA]</scope>
</reference>
<keyword evidence="3" id="KW-1185">Reference proteome</keyword>
<feature type="compositionally biased region" description="Polar residues" evidence="1">
    <location>
        <begin position="436"/>
        <end position="455"/>
    </location>
</feature>
<dbReference type="EMBL" id="CAXKWB010004117">
    <property type="protein sequence ID" value="CAL4072139.1"/>
    <property type="molecule type" value="Genomic_DNA"/>
</dbReference>
<protein>
    <recommendedName>
        <fullName evidence="4">UBZ4-type domain-containing protein</fullName>
    </recommendedName>
</protein>
<evidence type="ECO:0000313" key="3">
    <source>
        <dbReference type="Proteomes" id="UP001497623"/>
    </source>
</evidence>
<feature type="compositionally biased region" description="Polar residues" evidence="1">
    <location>
        <begin position="476"/>
        <end position="504"/>
    </location>
</feature>
<evidence type="ECO:0000256" key="1">
    <source>
        <dbReference type="SAM" id="MobiDB-lite"/>
    </source>
</evidence>
<feature type="region of interest" description="Disordered" evidence="1">
    <location>
        <begin position="369"/>
        <end position="392"/>
    </location>
</feature>
<comment type="caution">
    <text evidence="2">The sequence shown here is derived from an EMBL/GenBank/DDBJ whole genome shotgun (WGS) entry which is preliminary data.</text>
</comment>
<feature type="compositionally biased region" description="Polar residues" evidence="1">
    <location>
        <begin position="47"/>
        <end position="67"/>
    </location>
</feature>
<sequence length="755" mass="82291">MLHHIAFSGSTPEHQSSPMITKPQQRTQQQQQQPQLNQQRNKETHQRSQQNAQNPQYRHQNAHVTQQKALKSAFNGNCSNKSKNLTDIEKYDRNIFSPEKLTVDRIKNPLDNIQDQKCYELMGARPKVVRENKVTTTVGNDSCTNKSIGGVLEDEYQAKHRARSILASAIPISPSSPTTPFAPMKSPSVPNMPKGYMPITSTILTPINFSPPCSSQRRQSIQPTVVSPILNSMSVLHNHNRSDSSPAVLETPPETTKVLSENTLQNCNVINADIEMNNFTSGSNTDQPGNNIVNSYIHQGSAVTNTIACSNESTNSEIRTCSPSLNIPLKVETETQDTSSNPNNIHESIATSVSNTNFTSITVTTTADGAFSNSTTSTYSSATSSRSSSPGFSLTTFALNSEGRGIPGTIFFAMGNDQKGCLSPPPRSPQPSVSPRCTSAASIKSPTPENLTAGQSNSPPNTRSPPSVSNVRIKSPTIQINSVKNPPIFTNSGHSPPEINNTSIRNHDSQQNHSSKTKIEEHWWSVEGPNAKATRHKCGSGKLVNSTWVRLMGGQAHSKSGSGLPWRTARAVPGHQLEQVRRSSQEEKEELHSNFNYSPAMTLSPSNSVFSSTCTSAATSPPLAPNIKFKSPEKDLKEMASKNIASAIISYELGAKTDANITSNTTTYTTTNPLPLPTTNIHNRGKSISNCNNENIPGELKKNISSSSNYMNDGIETLTRVDLVCPTCQMLFPPDQHLLFLDHFETCRGPKFVDM</sequence>
<evidence type="ECO:0008006" key="4">
    <source>
        <dbReference type="Google" id="ProtNLM"/>
    </source>
</evidence>
<dbReference type="AlphaFoldDB" id="A0AAV2Q904"/>
<feature type="compositionally biased region" description="Polar residues" evidence="1">
    <location>
        <begin position="8"/>
        <end position="19"/>
    </location>
</feature>
<name>A0AAV2Q904_MEGNR</name>
<accession>A0AAV2Q904</accession>
<feature type="compositionally biased region" description="Low complexity" evidence="1">
    <location>
        <begin position="456"/>
        <end position="470"/>
    </location>
</feature>
<gene>
    <name evidence="2" type="ORF">MNOR_LOCUS8755</name>
</gene>